<dbReference type="InterPro" id="IPR020846">
    <property type="entry name" value="MFS_dom"/>
</dbReference>
<feature type="transmembrane region" description="Helical" evidence="7">
    <location>
        <begin position="192"/>
        <end position="211"/>
    </location>
</feature>
<dbReference type="Pfam" id="PF07690">
    <property type="entry name" value="MFS_1"/>
    <property type="match status" value="1"/>
</dbReference>
<evidence type="ECO:0000313" key="9">
    <source>
        <dbReference type="EMBL" id="NMH94161.1"/>
    </source>
</evidence>
<keyword evidence="5 7" id="KW-0472">Membrane</keyword>
<dbReference type="AlphaFoldDB" id="A0A848DP18"/>
<name>A0A848DP18_9PSEU</name>
<dbReference type="InterPro" id="IPR036259">
    <property type="entry name" value="MFS_trans_sf"/>
</dbReference>
<evidence type="ECO:0000259" key="8">
    <source>
        <dbReference type="PROSITE" id="PS50850"/>
    </source>
</evidence>
<dbReference type="InterPro" id="IPR011701">
    <property type="entry name" value="MFS"/>
</dbReference>
<dbReference type="Gene3D" id="1.20.1250.20">
    <property type="entry name" value="MFS general substrate transporter like domains"/>
    <property type="match status" value="2"/>
</dbReference>
<sequence>MGHNRSHCQRSVGEPAGRPPLRRRPPVLETAARPRPALVVTFLSACALLVALNQTLVVPLLPAFPQLLGTSTATAAWLVSITLVTGAVCAPVLGRLGDMHGKRRMLLVALGLMTAGSAVGALAPNIGVLIGARALHGAALGVIPLGLSILRDELPPDRVGGGIALVSSSLGIGNALGLPLTGAMAQFLGWRWLFGAVGVVSAVLFLLTRRVVGESPLRTGGRFDLPGAIGLGAALVCLLLAVSKGTEWGWTSPAILGLAVAAVVLFTAWGRYELRRSRPLVDLRVSARPAVLWTNVTSALVGFALFASLMTSTQVLQAPVATGYGFGQSLAVAGLLLLPIGVSMAVFSQVSAWLSRRRGPRTTLLVGTVVLVLGNAGMAALPGRIPLVMLAVAVIAAGTALAYSALPLQLMAGVPRTETAAANSLNTLCRMLGTSSCSAVVAAVTSGLTMQVGGRTIPAGSAYTVLFGIAAAVAMAAVVVSALTAPRRAPVGTTAPGPAPAAFADERPG</sequence>
<feature type="transmembrane region" description="Helical" evidence="7">
    <location>
        <begin position="105"/>
        <end position="124"/>
    </location>
</feature>
<feature type="transmembrane region" description="Helical" evidence="7">
    <location>
        <begin position="427"/>
        <end position="450"/>
    </location>
</feature>
<organism evidence="9 10">
    <name type="scientific">Pseudonocardia bannensis</name>
    <dbReference type="NCBI Taxonomy" id="630973"/>
    <lineage>
        <taxon>Bacteria</taxon>
        <taxon>Bacillati</taxon>
        <taxon>Actinomycetota</taxon>
        <taxon>Actinomycetes</taxon>
        <taxon>Pseudonocardiales</taxon>
        <taxon>Pseudonocardiaceae</taxon>
        <taxon>Pseudonocardia</taxon>
    </lineage>
</organism>
<evidence type="ECO:0000313" key="10">
    <source>
        <dbReference type="Proteomes" id="UP000586918"/>
    </source>
</evidence>
<dbReference type="Proteomes" id="UP000586918">
    <property type="component" value="Unassembled WGS sequence"/>
</dbReference>
<feature type="transmembrane region" description="Helical" evidence="7">
    <location>
        <begin position="37"/>
        <end position="61"/>
    </location>
</feature>
<feature type="transmembrane region" description="Helical" evidence="7">
    <location>
        <begin position="223"/>
        <end position="242"/>
    </location>
</feature>
<gene>
    <name evidence="9" type="ORF">HF519_21795</name>
</gene>
<feature type="domain" description="Major facilitator superfamily (MFS) profile" evidence="8">
    <location>
        <begin position="39"/>
        <end position="489"/>
    </location>
</feature>
<evidence type="ECO:0000256" key="2">
    <source>
        <dbReference type="ARBA" id="ARBA00022448"/>
    </source>
</evidence>
<keyword evidence="10" id="KW-1185">Reference proteome</keyword>
<feature type="transmembrane region" description="Helical" evidence="7">
    <location>
        <begin position="362"/>
        <end position="381"/>
    </location>
</feature>
<dbReference type="PANTHER" id="PTHR42718:SF9">
    <property type="entry name" value="MAJOR FACILITATOR SUPERFAMILY MULTIDRUG TRANSPORTER MFSC"/>
    <property type="match status" value="1"/>
</dbReference>
<feature type="transmembrane region" description="Helical" evidence="7">
    <location>
        <begin position="290"/>
        <end position="310"/>
    </location>
</feature>
<protein>
    <submittedName>
        <fullName evidence="9">MFS transporter</fullName>
    </submittedName>
</protein>
<accession>A0A848DP18</accession>
<feature type="region of interest" description="Disordered" evidence="6">
    <location>
        <begin position="490"/>
        <end position="509"/>
    </location>
</feature>
<keyword evidence="2" id="KW-0813">Transport</keyword>
<dbReference type="PANTHER" id="PTHR42718">
    <property type="entry name" value="MAJOR FACILITATOR SUPERFAMILY MULTIDRUG TRANSPORTER MFSC"/>
    <property type="match status" value="1"/>
</dbReference>
<feature type="transmembrane region" description="Helical" evidence="7">
    <location>
        <begin position="248"/>
        <end position="269"/>
    </location>
</feature>
<dbReference type="GO" id="GO:0022857">
    <property type="term" value="F:transmembrane transporter activity"/>
    <property type="evidence" value="ECO:0007669"/>
    <property type="project" value="InterPro"/>
</dbReference>
<dbReference type="SUPFAM" id="SSF103473">
    <property type="entry name" value="MFS general substrate transporter"/>
    <property type="match status" value="2"/>
</dbReference>
<comment type="caution">
    <text evidence="9">The sequence shown here is derived from an EMBL/GenBank/DDBJ whole genome shotgun (WGS) entry which is preliminary data.</text>
</comment>
<evidence type="ECO:0000256" key="1">
    <source>
        <dbReference type="ARBA" id="ARBA00004651"/>
    </source>
</evidence>
<comment type="subcellular location">
    <subcellularLocation>
        <location evidence="1">Cell membrane</location>
        <topology evidence="1">Multi-pass membrane protein</topology>
    </subcellularLocation>
</comment>
<keyword evidence="4 7" id="KW-1133">Transmembrane helix</keyword>
<dbReference type="CDD" id="cd17504">
    <property type="entry name" value="MFS_MMR_MDR_like"/>
    <property type="match status" value="1"/>
</dbReference>
<feature type="transmembrane region" description="Helical" evidence="7">
    <location>
        <begin position="462"/>
        <end position="483"/>
    </location>
</feature>
<feature type="transmembrane region" description="Helical" evidence="7">
    <location>
        <begin position="387"/>
        <end position="406"/>
    </location>
</feature>
<keyword evidence="3 7" id="KW-0812">Transmembrane</keyword>
<evidence type="ECO:0000256" key="4">
    <source>
        <dbReference type="ARBA" id="ARBA00022989"/>
    </source>
</evidence>
<feature type="transmembrane region" description="Helical" evidence="7">
    <location>
        <begin position="73"/>
        <end position="93"/>
    </location>
</feature>
<dbReference type="PROSITE" id="PS50850">
    <property type="entry name" value="MFS"/>
    <property type="match status" value="1"/>
</dbReference>
<evidence type="ECO:0000256" key="3">
    <source>
        <dbReference type="ARBA" id="ARBA00022692"/>
    </source>
</evidence>
<proteinExistence type="predicted"/>
<dbReference type="EMBL" id="JAAXKZ010000097">
    <property type="protein sequence ID" value="NMH94161.1"/>
    <property type="molecule type" value="Genomic_DNA"/>
</dbReference>
<dbReference type="GO" id="GO:0005886">
    <property type="term" value="C:plasma membrane"/>
    <property type="evidence" value="ECO:0007669"/>
    <property type="project" value="UniProtKB-SubCell"/>
</dbReference>
<feature type="transmembrane region" description="Helical" evidence="7">
    <location>
        <begin position="330"/>
        <end position="350"/>
    </location>
</feature>
<reference evidence="9 10" key="1">
    <citation type="submission" date="2020-04" db="EMBL/GenBank/DDBJ databases">
        <authorList>
            <person name="Klaysubun C."/>
            <person name="Duangmal K."/>
            <person name="Lipun K."/>
        </authorList>
    </citation>
    <scope>NUCLEOTIDE SEQUENCE [LARGE SCALE GENOMIC DNA]</scope>
    <source>
        <strain evidence="9 10">DSM 45300</strain>
    </source>
</reference>
<feature type="region of interest" description="Disordered" evidence="6">
    <location>
        <begin position="1"/>
        <end position="24"/>
    </location>
</feature>
<evidence type="ECO:0000256" key="7">
    <source>
        <dbReference type="SAM" id="Phobius"/>
    </source>
</evidence>
<evidence type="ECO:0000256" key="6">
    <source>
        <dbReference type="SAM" id="MobiDB-lite"/>
    </source>
</evidence>
<feature type="compositionally biased region" description="Low complexity" evidence="6">
    <location>
        <begin position="490"/>
        <end position="503"/>
    </location>
</feature>
<evidence type="ECO:0000256" key="5">
    <source>
        <dbReference type="ARBA" id="ARBA00023136"/>
    </source>
</evidence>